<dbReference type="PANTHER" id="PTHR10663">
    <property type="entry name" value="GUANYL-NUCLEOTIDE EXCHANGE FACTOR"/>
    <property type="match status" value="1"/>
</dbReference>
<sequence>MSLLLAELTALSSESKRKSPEVKTASDQALAQLRADQDAVLRASSRSPDEDLLLKPILLACSSKTTPPKVVSIAVGLLQRIIGLRAVPERESHLSTIIDLLTNVIASRSDVDIHLKVLQVVSSLLSTYSTIHNELLSRTLHLCFRLQDSRIGVVSSTAAATLRQSVMTVFDKVKAEDAILDGIKAGGEDAAAAAPLAAMTVQVPDKGSVTLFPCSRDAYLTISDLNKLANGNEAPFLALASLPRTFVLELVESILTNHAHLFRADSHPELLLCLRESTCPLLIRALSEEAVFPTTLRLMRLLFVLLRQFSRELVVEVEILISILLRFISPPSKIERPSPQRRISSAFMSSSAHDAVPHWQRVLAMEAVRSLCSDGELLRNLWKWFDGKPNSAKVFTNLVDAIHLLAIEDPNAIGKADASDQMGGNQSTTSRPSTDRARSGLYGAAAGVATAMLTSGASFTPAEGGAGLSQTSVPGVQLIDQLDKSEAPHSPPTYLYLLALQSLVHLAQSIASYVLPSFSRFANARPKSAPRAPPSLDFDALQGSERAEMEAVKDMVLQAWAPLMTSLTFFLSAKCDEVLFSEALVALRNFTNATGVLGLESPRDALIASLARFAVPRQVMSKLVTSSSSSSAAGQTAEAGEDDKDSTTLSERNAACLKAVTQIAYYLSGSLGTHWRDVLETLCDAEFVLRRGGRRRRGSKDDSEATNASSYEPKASMSSISALSTIPPGFSSAASRDPVSKRPMAMTQIDTDTLLADVARVFENTQALGPQAFLSFVEALCALDADSTGVAAAAAAETAGKTRHQSGELTLRAANRSFPLSSLSLVSMLNVERLTFSASGMGWDLLCAHLHAVLAQSQLRPPLRTQAAEALDSFLFAAISAKSSNESVDDRKRVQSQTLLALSKQATLEERRAVTADVDVRRMGLETLLRILEAHGHALLLGWETIFSMCAASCAAPAEPSSSANVRSSVPLVKVGFTCLQIVCSDLLASLTLPQLQQCVSTLTKYGAQTDDVNVALTANGTLWGITAEISNRPSTGSDQDDLWVFVLRSVLQLTADERAEVRQGAISLLYNILEQYGAGLDSSVWSGPIMQDILFPLLEALRTRLNELRSSGAKEDERADRMAATMGQPGSAVKQWDESRVLALANSGKVISQFFIEKLVDAEKVEETKATCKRLLDELSLGFLGGPNAISQASIKALEAIVSVEMPPEGAAEHTVVVEFCKMAWETWCNLAMQLGQCEVPLSQTNLVAYVQTVSPIYKKLQGHKVTLEEHNRLLDSLKICIAYTASTDNLPDVDNLSPLQSAVRSTIFSLHLVPGLRSKIINDLAEYSTLAFTPSPRKTPSYVALNKVANNDLVDCFSRWSREREVFVNGAVSKIFSSLLVPVKLRYDCPSSASATKMNSARKMNGSALMEDGGPGSDSTIAPLWQTATVAFCRVASLACQRMDDDLPEETIADVWTHLGAILEASLTVDFSSDKEDLADELFDVVVFSTLEQAVLPRFGDRRVPTSVIDGIARALERASRLTLNGVEETVEEPSHDRQRELFSYWAFETLLLGCHDDGQEAAGSKARMEKKRIALVFLPHLRKRIDGVLRSYLEVAPLMGKEPMQRVREEELNFVLSSLVDLRLFRRSLALAKLSNEDHGEVRKWLDEEHDEGTTSAAKDSDRAMVIGTYGHLCDMLMLPRGSDGGALKRSTAGSSRLGDVGRLQKALARYSKLIALEGGEGPMKLGKVGSGNVLGSPRLERKGLQEPTKLVRTLLDVAGSYLV</sequence>
<dbReference type="GeneID" id="37040577"/>
<dbReference type="OrthoDB" id="294853at2759"/>
<feature type="domain" description="Mon2 C-terminal" evidence="6">
    <location>
        <begin position="1355"/>
        <end position="1623"/>
    </location>
</feature>
<evidence type="ECO:0008006" key="10">
    <source>
        <dbReference type="Google" id="ProtNLM"/>
    </source>
</evidence>
<dbReference type="InterPro" id="IPR032629">
    <property type="entry name" value="DCB_dom"/>
</dbReference>
<feature type="domain" description="Mon2/Sec7/BIG1-like dimerisation and cyclophilin-binding" evidence="7">
    <location>
        <begin position="3"/>
        <end position="177"/>
    </location>
</feature>
<feature type="region of interest" description="Disordered" evidence="4">
    <location>
        <begin position="626"/>
        <end position="648"/>
    </location>
</feature>
<reference evidence="8 9" key="1">
    <citation type="journal article" date="2018" name="Mol. Biol. Evol.">
        <title>Broad Genomic Sampling Reveals a Smut Pathogenic Ancestry of the Fungal Clade Ustilaginomycotina.</title>
        <authorList>
            <person name="Kijpornyongpan T."/>
            <person name="Mondo S.J."/>
            <person name="Barry K."/>
            <person name="Sandor L."/>
            <person name="Lee J."/>
            <person name="Lipzen A."/>
            <person name="Pangilinan J."/>
            <person name="LaButti K."/>
            <person name="Hainaut M."/>
            <person name="Henrissat B."/>
            <person name="Grigoriev I.V."/>
            <person name="Spatafora J.W."/>
            <person name="Aime M.C."/>
        </authorList>
    </citation>
    <scope>NUCLEOTIDE SEQUENCE [LARGE SCALE GENOMIC DNA]</scope>
    <source>
        <strain evidence="8 9">MCA 4198</strain>
    </source>
</reference>
<feature type="region of interest" description="Disordered" evidence="4">
    <location>
        <begin position="693"/>
        <end position="719"/>
    </location>
</feature>
<keyword evidence="3" id="KW-0653">Protein transport</keyword>
<feature type="domain" description="Mon2 C-terminal" evidence="6">
    <location>
        <begin position="1039"/>
        <end position="1212"/>
    </location>
</feature>
<evidence type="ECO:0000256" key="4">
    <source>
        <dbReference type="SAM" id="MobiDB-lite"/>
    </source>
</evidence>
<dbReference type="InterPro" id="IPR016024">
    <property type="entry name" value="ARM-type_fold"/>
</dbReference>
<dbReference type="Pfam" id="PF16213">
    <property type="entry name" value="DCB"/>
    <property type="match status" value="1"/>
</dbReference>
<evidence type="ECO:0000259" key="6">
    <source>
        <dbReference type="Pfam" id="PF16206"/>
    </source>
</evidence>
<evidence type="ECO:0000259" key="7">
    <source>
        <dbReference type="Pfam" id="PF16213"/>
    </source>
</evidence>
<dbReference type="GO" id="GO:0005794">
    <property type="term" value="C:Golgi apparatus"/>
    <property type="evidence" value="ECO:0007669"/>
    <property type="project" value="UniProtKB-ARBA"/>
</dbReference>
<dbReference type="InterPro" id="IPR032817">
    <property type="entry name" value="Mon2_C"/>
</dbReference>
<dbReference type="RefSeq" id="XP_025380850.1">
    <property type="nucleotide sequence ID" value="XM_025518661.1"/>
</dbReference>
<proteinExistence type="inferred from homology"/>
<dbReference type="GO" id="GO:0015031">
    <property type="term" value="P:protein transport"/>
    <property type="evidence" value="ECO:0007669"/>
    <property type="project" value="UniProtKB-KW"/>
</dbReference>
<organism evidence="8 9">
    <name type="scientific">Acaromyces ingoldii</name>
    <dbReference type="NCBI Taxonomy" id="215250"/>
    <lineage>
        <taxon>Eukaryota</taxon>
        <taxon>Fungi</taxon>
        <taxon>Dikarya</taxon>
        <taxon>Basidiomycota</taxon>
        <taxon>Ustilaginomycotina</taxon>
        <taxon>Exobasidiomycetes</taxon>
        <taxon>Exobasidiales</taxon>
        <taxon>Cryptobasidiaceae</taxon>
        <taxon>Acaromyces</taxon>
    </lineage>
</organism>
<comment type="similarity">
    <text evidence="1">Belongs to the MON2 family.</text>
</comment>
<dbReference type="STRING" id="215250.A0A316YX15"/>
<dbReference type="EMBL" id="KZ819634">
    <property type="protein sequence ID" value="PWN93652.1"/>
    <property type="molecule type" value="Genomic_DNA"/>
</dbReference>
<keyword evidence="2" id="KW-0813">Transport</keyword>
<evidence type="ECO:0000313" key="9">
    <source>
        <dbReference type="Proteomes" id="UP000245768"/>
    </source>
</evidence>
<name>A0A316YX15_9BASI</name>
<evidence type="ECO:0000256" key="2">
    <source>
        <dbReference type="ARBA" id="ARBA00022448"/>
    </source>
</evidence>
<dbReference type="FunCoup" id="A0A316YX15">
    <property type="interactions" value="452"/>
</dbReference>
<feature type="region of interest" description="Disordered" evidence="4">
    <location>
        <begin position="415"/>
        <end position="438"/>
    </location>
</feature>
<gene>
    <name evidence="8" type="ORF">FA10DRAFT_225841</name>
</gene>
<dbReference type="InParanoid" id="A0A316YX15"/>
<keyword evidence="9" id="KW-1185">Reference proteome</keyword>
<evidence type="ECO:0000259" key="5">
    <source>
        <dbReference type="Pfam" id="PF12783"/>
    </source>
</evidence>
<feature type="compositionally biased region" description="Polar residues" evidence="4">
    <location>
        <begin position="422"/>
        <end position="432"/>
    </location>
</feature>
<dbReference type="Pfam" id="PF16206">
    <property type="entry name" value="Mon2_C"/>
    <property type="match status" value="2"/>
</dbReference>
<dbReference type="PANTHER" id="PTHR10663:SF333">
    <property type="entry name" value="PROTEIN MON2 HOMOLOG"/>
    <property type="match status" value="1"/>
</dbReference>
<evidence type="ECO:0000256" key="3">
    <source>
        <dbReference type="ARBA" id="ARBA00022927"/>
    </source>
</evidence>
<accession>A0A316YX15</accession>
<evidence type="ECO:0000256" key="1">
    <source>
        <dbReference type="ARBA" id="ARBA00008144"/>
    </source>
</evidence>
<evidence type="ECO:0000313" key="8">
    <source>
        <dbReference type="EMBL" id="PWN93652.1"/>
    </source>
</evidence>
<feature type="domain" description="Mon2/Sec7/BIG1-like HUS" evidence="5">
    <location>
        <begin position="215"/>
        <end position="394"/>
    </location>
</feature>
<dbReference type="Pfam" id="PF12783">
    <property type="entry name" value="Sec7-like_HUS"/>
    <property type="match status" value="1"/>
</dbReference>
<dbReference type="SUPFAM" id="SSF48371">
    <property type="entry name" value="ARM repeat"/>
    <property type="match status" value="1"/>
</dbReference>
<dbReference type="InterPro" id="IPR032691">
    <property type="entry name" value="Mon2/Sec7/BIG1-like_HUS"/>
</dbReference>
<dbReference type="Proteomes" id="UP000245768">
    <property type="component" value="Unassembled WGS sequence"/>
</dbReference>
<feature type="compositionally biased region" description="Polar residues" evidence="4">
    <location>
        <begin position="705"/>
        <end position="719"/>
    </location>
</feature>
<protein>
    <recommendedName>
        <fullName evidence="10">Protein MON2 homolog</fullName>
    </recommendedName>
</protein>